<name>A0ABQ3JNT6_9DEIO</name>
<sequence>MAARYSRPLLRYGMPSARATPDDTLDLPLAATPSMVTIRVGAEVERPCIEAQCSRAGATFGWPRALMRGR</sequence>
<reference evidence="2" key="1">
    <citation type="journal article" date="2019" name="Int. J. Syst. Evol. Microbiol.">
        <title>The Global Catalogue of Microorganisms (GCM) 10K type strain sequencing project: providing services to taxonomists for standard genome sequencing and annotation.</title>
        <authorList>
            <consortium name="The Broad Institute Genomics Platform"/>
            <consortium name="The Broad Institute Genome Sequencing Center for Infectious Disease"/>
            <person name="Wu L."/>
            <person name="Ma J."/>
        </authorList>
    </citation>
    <scope>NUCLEOTIDE SEQUENCE [LARGE SCALE GENOMIC DNA]</scope>
    <source>
        <strain evidence="2">CGMCC 1.18437</strain>
    </source>
</reference>
<dbReference type="Proteomes" id="UP000619376">
    <property type="component" value="Unassembled WGS sequence"/>
</dbReference>
<keyword evidence="2" id="KW-1185">Reference proteome</keyword>
<comment type="caution">
    <text evidence="1">The sequence shown here is derived from an EMBL/GenBank/DDBJ whole genome shotgun (WGS) entry which is preliminary data.</text>
</comment>
<gene>
    <name evidence="1" type="ORF">GCM10017781_16180</name>
</gene>
<evidence type="ECO:0000313" key="2">
    <source>
        <dbReference type="Proteomes" id="UP000619376"/>
    </source>
</evidence>
<evidence type="ECO:0000313" key="1">
    <source>
        <dbReference type="EMBL" id="GHF40324.1"/>
    </source>
</evidence>
<dbReference type="EMBL" id="BNAJ01000003">
    <property type="protein sequence ID" value="GHF40324.1"/>
    <property type="molecule type" value="Genomic_DNA"/>
</dbReference>
<organism evidence="1 2">
    <name type="scientific">Deinococcus metalli</name>
    <dbReference type="NCBI Taxonomy" id="1141878"/>
    <lineage>
        <taxon>Bacteria</taxon>
        <taxon>Thermotogati</taxon>
        <taxon>Deinococcota</taxon>
        <taxon>Deinococci</taxon>
        <taxon>Deinococcales</taxon>
        <taxon>Deinococcaceae</taxon>
        <taxon>Deinococcus</taxon>
    </lineage>
</organism>
<proteinExistence type="predicted"/>
<accession>A0ABQ3JNT6</accession>
<protein>
    <submittedName>
        <fullName evidence="1">Uncharacterized protein</fullName>
    </submittedName>
</protein>